<evidence type="ECO:0000313" key="2">
    <source>
        <dbReference type="EMBL" id="CBL16955.1"/>
    </source>
</evidence>
<protein>
    <submittedName>
        <fullName evidence="2">Membrane proteins related to metalloendopeptidases</fullName>
    </submittedName>
</protein>
<dbReference type="AlphaFoldDB" id="D4LBG0"/>
<dbReference type="CDD" id="cd12797">
    <property type="entry name" value="M23_peptidase"/>
    <property type="match status" value="1"/>
</dbReference>
<gene>
    <name evidence="2" type="ordered locus">RUM_07610</name>
</gene>
<dbReference type="PANTHER" id="PTHR21666:SF270">
    <property type="entry name" value="MUREIN HYDROLASE ACTIVATOR ENVC"/>
    <property type="match status" value="1"/>
</dbReference>
<dbReference type="STRING" id="213810.RUM_07610"/>
<dbReference type="GO" id="GO:0004222">
    <property type="term" value="F:metalloendopeptidase activity"/>
    <property type="evidence" value="ECO:0007669"/>
    <property type="project" value="TreeGrafter"/>
</dbReference>
<sequence length="215" mass="23730">MNSPYMGKFRISQLYKGVAHDGLDLVGVDSKTIHSTVNGVVLYAGWENSFNHRQGFGQYVKIRRTGTQEVYYFGHLSSLLVKTGDTVRITDPIGIEGSTGRSTGSHLHYCMRMGGIKGQHRDINRISGIPNVIGTYDDGYVSRMQTLEEQAQQLSLSVGDRVRVRQGATDYKGKKLAAFVYRTVYQVQQISGDRIVIGIGGQVTAAMHAADLTRI</sequence>
<evidence type="ECO:0000313" key="3">
    <source>
        <dbReference type="Proteomes" id="UP000007054"/>
    </source>
</evidence>
<dbReference type="Proteomes" id="UP000007054">
    <property type="component" value="Chromosome"/>
</dbReference>
<dbReference type="Gene3D" id="2.70.70.10">
    <property type="entry name" value="Glucose Permease (Domain IIA)"/>
    <property type="match status" value="1"/>
</dbReference>
<dbReference type="OrthoDB" id="5623881at2"/>
<reference evidence="2" key="2">
    <citation type="submission" date="2010-03" db="EMBL/GenBank/DDBJ databases">
        <authorList>
            <person name="Pajon A."/>
        </authorList>
    </citation>
    <scope>NUCLEOTIDE SEQUENCE</scope>
    <source>
        <strain evidence="2">Type strain: 18P13</strain>
    </source>
</reference>
<dbReference type="BioCyc" id="RCHA213810:RUM_RS11965-MONOMER"/>
<dbReference type="KEGG" id="rch:RUM_07610"/>
<accession>D4LBG0</accession>
<dbReference type="InterPro" id="IPR050570">
    <property type="entry name" value="Cell_wall_metabolism_enzyme"/>
</dbReference>
<dbReference type="GeneID" id="83157089"/>
<keyword evidence="3" id="KW-1185">Reference proteome</keyword>
<evidence type="ECO:0000259" key="1">
    <source>
        <dbReference type="Pfam" id="PF01551"/>
    </source>
</evidence>
<dbReference type="RefSeq" id="WP_015557862.1">
    <property type="nucleotide sequence ID" value="NC_021039.1"/>
</dbReference>
<dbReference type="PANTHER" id="PTHR21666">
    <property type="entry name" value="PEPTIDASE-RELATED"/>
    <property type="match status" value="1"/>
</dbReference>
<dbReference type="InterPro" id="IPR016047">
    <property type="entry name" value="M23ase_b-sheet_dom"/>
</dbReference>
<dbReference type="EMBL" id="FP929052">
    <property type="protein sequence ID" value="CBL16955.1"/>
    <property type="molecule type" value="Genomic_DNA"/>
</dbReference>
<name>D4LBG0_RUMC1</name>
<dbReference type="HOGENOM" id="CLU_1282449_0_0_9"/>
<reference evidence="2" key="1">
    <citation type="submission" date="2010-03" db="EMBL/GenBank/DDBJ databases">
        <title>The genome sequence of Ruminococcus sp. 18P13.</title>
        <authorList>
            <consortium name="metaHIT consortium -- http://www.metahit.eu/"/>
            <person name="Pajon A."/>
            <person name="Turner K."/>
            <person name="Parkhill J."/>
            <person name="Bernalier A."/>
        </authorList>
    </citation>
    <scope>NUCLEOTIDE SEQUENCE [LARGE SCALE GENOMIC DNA]</scope>
    <source>
        <strain evidence="2">Type strain: 18P13</strain>
    </source>
</reference>
<dbReference type="InterPro" id="IPR011055">
    <property type="entry name" value="Dup_hybrid_motif"/>
</dbReference>
<dbReference type="PATRIC" id="fig|213810.4.peg.676"/>
<feature type="domain" description="M23ase beta-sheet core" evidence="1">
    <location>
        <begin position="20"/>
        <end position="115"/>
    </location>
</feature>
<proteinExistence type="predicted"/>
<dbReference type="Pfam" id="PF01551">
    <property type="entry name" value="Peptidase_M23"/>
    <property type="match status" value="1"/>
</dbReference>
<organism evidence="2 3">
    <name type="scientific">Ruminococcus champanellensis (strain DSM 18848 / JCM 17042 / KCTC 15320 / 18P13)</name>
    <dbReference type="NCBI Taxonomy" id="213810"/>
    <lineage>
        <taxon>Bacteria</taxon>
        <taxon>Bacillati</taxon>
        <taxon>Bacillota</taxon>
        <taxon>Clostridia</taxon>
        <taxon>Eubacteriales</taxon>
        <taxon>Oscillospiraceae</taxon>
        <taxon>Ruminococcus</taxon>
    </lineage>
</organism>
<dbReference type="SUPFAM" id="SSF51261">
    <property type="entry name" value="Duplicated hybrid motif"/>
    <property type="match status" value="1"/>
</dbReference>